<feature type="region of interest" description="Disordered" evidence="1">
    <location>
        <begin position="464"/>
        <end position="491"/>
    </location>
</feature>
<feature type="region of interest" description="Disordered" evidence="1">
    <location>
        <begin position="261"/>
        <end position="282"/>
    </location>
</feature>
<accession>A0A9P8I8M2</accession>
<dbReference type="PANTHER" id="PTHR23079:SF14">
    <property type="entry name" value="RNA-DEPENDENT RNA POLYMERASE"/>
    <property type="match status" value="1"/>
</dbReference>
<feature type="compositionally biased region" description="Polar residues" evidence="1">
    <location>
        <begin position="468"/>
        <end position="487"/>
    </location>
</feature>
<protein>
    <recommendedName>
        <fullName evidence="2">RDRP core domain-containing protein</fullName>
    </recommendedName>
</protein>
<feature type="compositionally biased region" description="Basic and acidic residues" evidence="1">
    <location>
        <begin position="88"/>
        <end position="112"/>
    </location>
</feature>
<dbReference type="GO" id="GO:0030422">
    <property type="term" value="P:siRNA processing"/>
    <property type="evidence" value="ECO:0007669"/>
    <property type="project" value="TreeGrafter"/>
</dbReference>
<dbReference type="GO" id="GO:0003723">
    <property type="term" value="F:RNA binding"/>
    <property type="evidence" value="ECO:0007669"/>
    <property type="project" value="UniProtKB-KW"/>
</dbReference>
<evidence type="ECO:0000256" key="1">
    <source>
        <dbReference type="SAM" id="MobiDB-lite"/>
    </source>
</evidence>
<name>A0A9P8I8M2_9PEZI</name>
<evidence type="ECO:0000259" key="2">
    <source>
        <dbReference type="Pfam" id="PF05183"/>
    </source>
</evidence>
<organism evidence="3 4">
    <name type="scientific">Glutinoglossum americanum</name>
    <dbReference type="NCBI Taxonomy" id="1670608"/>
    <lineage>
        <taxon>Eukaryota</taxon>
        <taxon>Fungi</taxon>
        <taxon>Dikarya</taxon>
        <taxon>Ascomycota</taxon>
        <taxon>Pezizomycotina</taxon>
        <taxon>Geoglossomycetes</taxon>
        <taxon>Geoglossales</taxon>
        <taxon>Geoglossaceae</taxon>
        <taxon>Glutinoglossum</taxon>
    </lineage>
</organism>
<feature type="region of interest" description="Disordered" evidence="1">
    <location>
        <begin position="199"/>
        <end position="220"/>
    </location>
</feature>
<dbReference type="GO" id="GO:0031380">
    <property type="term" value="C:nuclear RNA-directed RNA polymerase complex"/>
    <property type="evidence" value="ECO:0007669"/>
    <property type="project" value="TreeGrafter"/>
</dbReference>
<reference evidence="3" key="1">
    <citation type="submission" date="2021-03" db="EMBL/GenBank/DDBJ databases">
        <title>Comparative genomics and phylogenomic investigation of the class Geoglossomycetes provide insights into ecological specialization and systematics.</title>
        <authorList>
            <person name="Melie T."/>
            <person name="Pirro S."/>
            <person name="Miller A.N."/>
            <person name="Quandt A."/>
        </authorList>
    </citation>
    <scope>NUCLEOTIDE SEQUENCE</scope>
    <source>
        <strain evidence="3">GBOQ0MN5Z8</strain>
    </source>
</reference>
<comment type="caution">
    <text evidence="3">The sequence shown here is derived from an EMBL/GenBank/DDBJ whole genome shotgun (WGS) entry which is preliminary data.</text>
</comment>
<dbReference type="GO" id="GO:0003968">
    <property type="term" value="F:RNA-directed RNA polymerase activity"/>
    <property type="evidence" value="ECO:0007669"/>
    <property type="project" value="UniProtKB-KW"/>
</dbReference>
<dbReference type="PANTHER" id="PTHR23079">
    <property type="entry name" value="RNA-DEPENDENT RNA POLYMERASE"/>
    <property type="match status" value="1"/>
</dbReference>
<evidence type="ECO:0000313" key="3">
    <source>
        <dbReference type="EMBL" id="KAH0545314.1"/>
    </source>
</evidence>
<evidence type="ECO:0000313" key="4">
    <source>
        <dbReference type="Proteomes" id="UP000698800"/>
    </source>
</evidence>
<dbReference type="InterPro" id="IPR057596">
    <property type="entry name" value="RDRP_core"/>
</dbReference>
<gene>
    <name evidence="3" type="ORF">FGG08_000613</name>
</gene>
<feature type="compositionally biased region" description="Low complexity" evidence="1">
    <location>
        <begin position="168"/>
        <end position="178"/>
    </location>
</feature>
<dbReference type="OrthoDB" id="10055769at2759"/>
<dbReference type="Proteomes" id="UP000698800">
    <property type="component" value="Unassembled WGS sequence"/>
</dbReference>
<feature type="region of interest" description="Disordered" evidence="1">
    <location>
        <begin position="82"/>
        <end position="119"/>
    </location>
</feature>
<proteinExistence type="predicted"/>
<dbReference type="Pfam" id="PF05183">
    <property type="entry name" value="RdRP"/>
    <property type="match status" value="1"/>
</dbReference>
<feature type="region of interest" description="Disordered" evidence="1">
    <location>
        <begin position="317"/>
        <end position="351"/>
    </location>
</feature>
<dbReference type="InterPro" id="IPR007855">
    <property type="entry name" value="RDRP"/>
</dbReference>
<feature type="compositionally biased region" description="Polar residues" evidence="1">
    <location>
        <begin position="367"/>
        <end position="380"/>
    </location>
</feature>
<dbReference type="Gene3D" id="1.10.8.790">
    <property type="entry name" value="RNA-dependent RNA polymerase, slab domain, helical subdomain-like"/>
    <property type="match status" value="1"/>
</dbReference>
<feature type="region of interest" description="Disordered" evidence="1">
    <location>
        <begin position="136"/>
        <end position="178"/>
    </location>
</feature>
<feature type="domain" description="RDRP core" evidence="2">
    <location>
        <begin position="710"/>
        <end position="1349"/>
    </location>
</feature>
<sequence length="1560" mass="175792">MDSPRTPLQSDKGMKGFVQALNLKWRLSLPTGSWSPLPKTNVRTDEEVEAHKCIDCIRLLYFKDRMALERVVKNFEGVTQDTIPSDGWIHKPNQEQDTLPRRSMSSEDRQTDVPRPNHNSLMKRLLKFLESEAEPLRARMRSSSKIGTPLPRARTTTAGSSPPDQADLEGPTLLGQGTPLGPRCVTIATEHSEPVELNHSLASIPGPSQRLLGKTGETEPNYGRLGGDRSAHLRHSAEVCENLYSPLDVSLSAATTGKKLGAVGSQREHTHPNNFGSVPGESNCLEFTHLSRPKGLEDGRIEERKLWLYDKEKGRDDSEDEEYFTSQESPPSPSVDYESRQRAKARKRAEPSFRKIQDWVPVHVPSFPSQGLQKSPTSPAHSRKRVSVDSVEPRHRKSPRACPGERSPRSVKVSTFMAQDNRSIPFFQHRNHPGVPLFPSAPSANTSFTTSANNSFGASIFSDAGGDSKTTNSANTSFRSSPGGSSKHQYEPITKCHSHTEGAEMVADPDGAIVGSEDEAMAIGERGNEDVEMTLLAERGTLQSPNLSRPLRDMAVQSPTHVNSLVSTYGGRIASSTDAMNTSNRAKGSLIAPSIEEKLLGYSPFAQQMPKGLKRRPLRVRYEINRIALECGIPMNELAAKFPSIPGEYSEMWSWFRRTTQLQGKNLPEPSSNKAWESAGKHFDNVTLTGDLLFNHLKENPLPKDGPIFSFRLKPLKLESSCRLFRRLGNDRFIVISLPRMLSLPAHWKVDRAGFQEGVINWLVKGSHEFLGREWKAFYLKMKRGKPNLGAERDTSAADKWLVYFFAVDGCDFDEGTKPPKKGEAVGRHSRMTLSEMLEWFMPFEPNKDKTCCKAFARLALGEIKRIADEKSRTADDSGKFKVMNDGCARISKQAALAVAEMLCLDGNMPSAFQGRIAGAKGLWIVDITEDPYNDTFGDRGYWIEITDEQLKFRGNGHPTDPLPSDLHLPDDDAMTFEVNAWSKPLRAASLNFQLLPILECRGVPRQAIEKHLRDDLEFKVSDLMEALEDPVAFRKWIYDMGDTIEERVKNQGVQFQGGLPISSSERINWFLESGFSIKACAFLRELARNETKKYCDRLNEKMHIEVGQSTYAFCVPDPLGVLEEGEVHFGFSSTFTDPRSSFQDTLLHNRDVLVARLPAALPSDMQKVHAVFKPELRLLKDVIIFSTKGSMALAEKLSGGDYDGDRDFKNAPLPVKPKRLSEQLEYYGITQDKCQLMDLPLDPDERTLQFVLRGFNSSLEEGLMGACTNFHEKFCYQARSIKSPEAIALAILLGLLVDREKQGYTFTEENWREFRRKVSPTIPPKPAYKANDESIKTDHIIDYMVFDVAKPVVEKILTGFQERFPDPPTLDIDLVRLWKQEKEAARRDGKLRQALDNLVLEIDAVWNYWLSCSRDESSFPLRVWRTYSRFNEIMPKDIDHPMLQRWREDAIRSPYSHWNYLRASAAFHKYPKHKFVWWVAGRELGQLKALASSRCHMVVSPIHASYKPDASYVRRIKIGRMYGVDADAESVMGDQDTEKASDDFGESVFGYDDWLDEAL</sequence>
<dbReference type="EMBL" id="JAGHQL010000007">
    <property type="protein sequence ID" value="KAH0545314.1"/>
    <property type="molecule type" value="Genomic_DNA"/>
</dbReference>
<feature type="region of interest" description="Disordered" evidence="1">
    <location>
        <begin position="364"/>
        <end position="411"/>
    </location>
</feature>
<feature type="compositionally biased region" description="Polar residues" evidence="1">
    <location>
        <begin position="154"/>
        <end position="163"/>
    </location>
</feature>
<keyword evidence="4" id="KW-1185">Reference proteome</keyword>